<feature type="active site" evidence="8">
    <location>
        <position position="188"/>
    </location>
</feature>
<evidence type="ECO:0000256" key="1">
    <source>
        <dbReference type="ARBA" id="ARBA00005109"/>
    </source>
</evidence>
<evidence type="ECO:0000256" key="6">
    <source>
        <dbReference type="ARBA" id="ARBA00023027"/>
    </source>
</evidence>
<dbReference type="Pfam" id="PF14833">
    <property type="entry name" value="NAD_binding_11"/>
    <property type="match status" value="1"/>
</dbReference>
<protein>
    <recommendedName>
        <fullName evidence="3">3-hydroxyisobutyrate dehydrogenase</fullName>
        <ecNumber evidence="3">1.1.1.31</ecNumber>
    </recommendedName>
</protein>
<dbReference type="InterPro" id="IPR008927">
    <property type="entry name" value="6-PGluconate_DH-like_C_sf"/>
</dbReference>
<dbReference type="GO" id="GO:0008442">
    <property type="term" value="F:3-hydroxyisobutyrate dehydrogenase activity"/>
    <property type="evidence" value="ECO:0007669"/>
    <property type="project" value="UniProtKB-EC"/>
</dbReference>
<evidence type="ECO:0000256" key="5">
    <source>
        <dbReference type="ARBA" id="ARBA00023002"/>
    </source>
</evidence>
<comment type="similarity">
    <text evidence="2">Belongs to the HIBADH-related family. 3-hydroxyisobutyrate dehydrogenase subfamily.</text>
</comment>
<evidence type="ECO:0000259" key="9">
    <source>
        <dbReference type="Pfam" id="PF03446"/>
    </source>
</evidence>
<accession>A0A4U7B378</accession>
<dbReference type="GO" id="GO:0050661">
    <property type="term" value="F:NADP binding"/>
    <property type="evidence" value="ECO:0007669"/>
    <property type="project" value="InterPro"/>
</dbReference>
<dbReference type="GO" id="GO:0051287">
    <property type="term" value="F:NAD binding"/>
    <property type="evidence" value="ECO:0007669"/>
    <property type="project" value="InterPro"/>
</dbReference>
<dbReference type="Proteomes" id="UP000308133">
    <property type="component" value="Unassembled WGS sequence"/>
</dbReference>
<evidence type="ECO:0000256" key="2">
    <source>
        <dbReference type="ARBA" id="ARBA00006013"/>
    </source>
</evidence>
<dbReference type="PIRSF" id="PIRSF000103">
    <property type="entry name" value="HIBADH"/>
    <property type="match status" value="1"/>
</dbReference>
<name>A0A4U7B378_9PEZI</name>
<feature type="domain" description="6-phosphogluconate dehydrogenase NADP-binding" evidence="9">
    <location>
        <begin position="3"/>
        <end position="150"/>
    </location>
</feature>
<keyword evidence="4" id="KW-0101">Branched-chain amino acid catabolism</keyword>
<dbReference type="Gene3D" id="1.10.1040.10">
    <property type="entry name" value="N-(1-d-carboxylethyl)-l-norvaline Dehydrogenase, domain 2"/>
    <property type="match status" value="1"/>
</dbReference>
<evidence type="ECO:0000256" key="8">
    <source>
        <dbReference type="PIRSR" id="PIRSR000103-1"/>
    </source>
</evidence>
<dbReference type="PANTHER" id="PTHR22981:SF7">
    <property type="entry name" value="3-HYDROXYISOBUTYRATE DEHYDROGENASE, MITOCHONDRIAL"/>
    <property type="match status" value="1"/>
</dbReference>
<sequence length="268" mass="28783">MDFGIIGFGSIGYGMASNLRKNLPPSTTLQILDTSPDVLQRFVADYSTFGKIEVCKTAKELATRCHTMLSSLPNGPIAQEVYLNPSEGVIAASAAPTRIMLDAGTFEPELSVHIGQTLLTKGPGRYVDIPLAGGAVGAMDGTLSFMVGYHRPSPDDVIGKRIVEALALVGDWEKVQFCGKLGMGSASKIAHNCVCLCYNLADTEGMALGLKLGVDKHVLWKVMTEDCYDSFQMHLEQPVPGLVDNAPSSNQYKRNFAAALTLKDLRIA</sequence>
<evidence type="ECO:0000256" key="3">
    <source>
        <dbReference type="ARBA" id="ARBA00012991"/>
    </source>
</evidence>
<dbReference type="AlphaFoldDB" id="A0A4U7B378"/>
<dbReference type="GO" id="GO:0006574">
    <property type="term" value="P:L-valine catabolic process"/>
    <property type="evidence" value="ECO:0007669"/>
    <property type="project" value="TreeGrafter"/>
</dbReference>
<dbReference type="EC" id="1.1.1.31" evidence="3"/>
<evidence type="ECO:0000256" key="7">
    <source>
        <dbReference type="ARBA" id="ARBA00049197"/>
    </source>
</evidence>
<keyword evidence="6" id="KW-0520">NAD</keyword>
<proteinExistence type="inferred from homology"/>
<evidence type="ECO:0000256" key="4">
    <source>
        <dbReference type="ARBA" id="ARBA00022456"/>
    </source>
</evidence>
<organism evidence="11 12">
    <name type="scientific">Elsinoe australis</name>
    <dbReference type="NCBI Taxonomy" id="40998"/>
    <lineage>
        <taxon>Eukaryota</taxon>
        <taxon>Fungi</taxon>
        <taxon>Dikarya</taxon>
        <taxon>Ascomycota</taxon>
        <taxon>Pezizomycotina</taxon>
        <taxon>Dothideomycetes</taxon>
        <taxon>Dothideomycetidae</taxon>
        <taxon>Myriangiales</taxon>
        <taxon>Elsinoaceae</taxon>
        <taxon>Elsinoe</taxon>
    </lineage>
</organism>
<dbReference type="PANTHER" id="PTHR22981">
    <property type="entry name" value="3-HYDROXYISOBUTYRATE DEHYDROGENASE-RELATED"/>
    <property type="match status" value="1"/>
</dbReference>
<dbReference type="SUPFAM" id="SSF51735">
    <property type="entry name" value="NAD(P)-binding Rossmann-fold domains"/>
    <property type="match status" value="1"/>
</dbReference>
<evidence type="ECO:0000259" key="10">
    <source>
        <dbReference type="Pfam" id="PF14833"/>
    </source>
</evidence>
<dbReference type="InterPro" id="IPR013328">
    <property type="entry name" value="6PGD_dom2"/>
</dbReference>
<comment type="caution">
    <text evidence="11">The sequence shown here is derived from an EMBL/GenBank/DDBJ whole genome shotgun (WGS) entry which is preliminary data.</text>
</comment>
<dbReference type="InterPro" id="IPR029154">
    <property type="entry name" value="HIBADH-like_NADP-bd"/>
</dbReference>
<keyword evidence="5" id="KW-0560">Oxidoreductase</keyword>
<comment type="catalytic activity">
    <reaction evidence="7">
        <text>3-hydroxy-2-methylpropanoate + NAD(+) = 2-methyl-3-oxopropanoate + NADH + H(+)</text>
        <dbReference type="Rhea" id="RHEA:17681"/>
        <dbReference type="ChEBI" id="CHEBI:11805"/>
        <dbReference type="ChEBI" id="CHEBI:15378"/>
        <dbReference type="ChEBI" id="CHEBI:57540"/>
        <dbReference type="ChEBI" id="CHEBI:57700"/>
        <dbReference type="ChEBI" id="CHEBI:57945"/>
        <dbReference type="EC" id="1.1.1.31"/>
    </reaction>
</comment>
<dbReference type="InterPro" id="IPR006115">
    <property type="entry name" value="6PGDH_NADP-bd"/>
</dbReference>
<dbReference type="Gene3D" id="3.40.50.720">
    <property type="entry name" value="NAD(P)-binding Rossmann-like Domain"/>
    <property type="match status" value="1"/>
</dbReference>
<dbReference type="Pfam" id="PF03446">
    <property type="entry name" value="NAD_binding_2"/>
    <property type="match status" value="1"/>
</dbReference>
<dbReference type="InterPro" id="IPR036291">
    <property type="entry name" value="NAD(P)-bd_dom_sf"/>
</dbReference>
<evidence type="ECO:0000313" key="11">
    <source>
        <dbReference type="EMBL" id="TKX25748.1"/>
    </source>
</evidence>
<comment type="pathway">
    <text evidence="1">Amino-acid degradation; L-valine degradation.</text>
</comment>
<dbReference type="GO" id="GO:0005739">
    <property type="term" value="C:mitochondrion"/>
    <property type="evidence" value="ECO:0007669"/>
    <property type="project" value="TreeGrafter"/>
</dbReference>
<dbReference type="InterPro" id="IPR015815">
    <property type="entry name" value="HIBADH-related"/>
</dbReference>
<gene>
    <name evidence="11" type="ORF">C1H76_1894</name>
</gene>
<feature type="domain" description="3-hydroxyisobutyrate dehydrogenase-like NAD-binding" evidence="10">
    <location>
        <begin position="182"/>
        <end position="268"/>
    </location>
</feature>
<evidence type="ECO:0000313" key="12">
    <source>
        <dbReference type="Proteomes" id="UP000308133"/>
    </source>
</evidence>
<dbReference type="EMBL" id="PTQR01000024">
    <property type="protein sequence ID" value="TKX25748.1"/>
    <property type="molecule type" value="Genomic_DNA"/>
</dbReference>
<reference evidence="11 12" key="1">
    <citation type="submission" date="2018-02" db="EMBL/GenBank/DDBJ databases">
        <title>Draft genome sequences of Elsinoe sp., causing black scab on jojoba.</title>
        <authorList>
            <person name="Stodart B."/>
            <person name="Jeffress S."/>
            <person name="Ash G."/>
            <person name="Arun Chinnappa K."/>
        </authorList>
    </citation>
    <scope>NUCLEOTIDE SEQUENCE [LARGE SCALE GENOMIC DNA]</scope>
    <source>
        <strain evidence="11 12">Hillstone_2</strain>
    </source>
</reference>
<dbReference type="SUPFAM" id="SSF48179">
    <property type="entry name" value="6-phosphogluconate dehydrogenase C-terminal domain-like"/>
    <property type="match status" value="1"/>
</dbReference>